<evidence type="ECO:0000313" key="3">
    <source>
        <dbReference type="Proteomes" id="UP000036890"/>
    </source>
</evidence>
<proteinExistence type="predicted"/>
<dbReference type="RefSeq" id="WP_010485084.1">
    <property type="nucleotide sequence ID" value="NZ_AJLO02000015.1"/>
</dbReference>
<name>A0A0L8AC88_9GAMM</name>
<feature type="domain" description="DUF3806" evidence="1">
    <location>
        <begin position="47"/>
        <end position="127"/>
    </location>
</feature>
<dbReference type="Proteomes" id="UP000036890">
    <property type="component" value="Unassembled WGS sequence"/>
</dbReference>
<organism evidence="2 3">
    <name type="scientific">Stenotrophomonas geniculata N1</name>
    <dbReference type="NCBI Taxonomy" id="1167641"/>
    <lineage>
        <taxon>Bacteria</taxon>
        <taxon>Pseudomonadati</taxon>
        <taxon>Pseudomonadota</taxon>
        <taxon>Gammaproteobacteria</taxon>
        <taxon>Lysobacterales</taxon>
        <taxon>Lysobacteraceae</taxon>
        <taxon>Stenotrophomonas</taxon>
    </lineage>
</organism>
<dbReference type="OrthoDB" id="8781168at2"/>
<dbReference type="InterPro" id="IPR024266">
    <property type="entry name" value="DUF3806"/>
</dbReference>
<dbReference type="Gene3D" id="1.20.120.1090">
    <property type="match status" value="1"/>
</dbReference>
<comment type="caution">
    <text evidence="2">The sequence shown here is derived from an EMBL/GenBank/DDBJ whole genome shotgun (WGS) entry which is preliminary data.</text>
</comment>
<protein>
    <recommendedName>
        <fullName evidence="1">DUF3806 domain-containing protein</fullName>
    </recommendedName>
</protein>
<evidence type="ECO:0000259" key="1">
    <source>
        <dbReference type="Pfam" id="PF12713"/>
    </source>
</evidence>
<dbReference type="AlphaFoldDB" id="A0A0L8AC88"/>
<sequence length="145" mass="15963">MSDEIPTRFDPLPAALQTHLQHQRSLIAARVAAGFPTLPVQWPLAATTLQRVVDAELIDRDDCEGWEALGVAFGDTLAQRVPGLAWMQVTDAWGIDAVLRYADSSLQIGASTLLLKRVEQGEIIDIAHLLAWLEEFIATRADDYA</sequence>
<reference evidence="2 3" key="1">
    <citation type="journal article" date="2012" name="J. Bacteriol.">
        <title>Genome sequence of a novel nicotine-degrading strain, Pseudomonas geniculata N1.</title>
        <authorList>
            <person name="Tang H."/>
            <person name="Yu H."/>
            <person name="Tai C."/>
            <person name="Huang K."/>
            <person name="Liu Y."/>
            <person name="Wang L."/>
            <person name="Yao Y."/>
            <person name="Wu G."/>
            <person name="Xu P."/>
        </authorList>
    </citation>
    <scope>NUCLEOTIDE SEQUENCE [LARGE SCALE GENOMIC DNA]</scope>
    <source>
        <strain evidence="2 3">N1</strain>
    </source>
</reference>
<dbReference type="Pfam" id="PF12713">
    <property type="entry name" value="DUF3806"/>
    <property type="match status" value="1"/>
</dbReference>
<gene>
    <name evidence="2" type="ORF">W7K_06150</name>
</gene>
<accession>A0A0L8AC88</accession>
<dbReference type="EMBL" id="AJLO02000015">
    <property type="protein sequence ID" value="KOE99920.1"/>
    <property type="molecule type" value="Genomic_DNA"/>
</dbReference>
<evidence type="ECO:0000313" key="2">
    <source>
        <dbReference type="EMBL" id="KOE99920.1"/>
    </source>
</evidence>